<evidence type="ECO:0000313" key="6">
    <source>
        <dbReference type="EMBL" id="TFF27688.1"/>
    </source>
</evidence>
<reference evidence="6 7" key="1">
    <citation type="submission" date="2019-03" db="EMBL/GenBank/DDBJ databases">
        <title>Jiella endophytica sp. nov., a novel endophytic bacterium isolated from root of Ficus microcarpa Linn. f.</title>
        <authorList>
            <person name="Tuo L."/>
        </authorList>
    </citation>
    <scope>NUCLEOTIDE SEQUENCE [LARGE SCALE GENOMIC DNA]</scope>
    <source>
        <strain evidence="6 7">CBS5Q-3</strain>
    </source>
</reference>
<evidence type="ECO:0000313" key="7">
    <source>
        <dbReference type="Proteomes" id="UP000298179"/>
    </source>
</evidence>
<protein>
    <recommendedName>
        <fullName evidence="3">Chitooligosaccharide deacetylase</fullName>
    </recommendedName>
    <alternativeName>
        <fullName evidence="4">Nodulation protein B</fullName>
    </alternativeName>
</protein>
<gene>
    <name evidence="6" type="ORF">E3C22_04325</name>
</gene>
<dbReference type="PROSITE" id="PS51677">
    <property type="entry name" value="NODB"/>
    <property type="match status" value="1"/>
</dbReference>
<sequence>MRYDYVSFPARKPLVWPNGKRLAVILTINFEYWDKVQDSEKPYYPGGPGIVGGNLPGNVYDNPNFTWREYGQRVGVWRMLDVFDQENVPASCTMNAKMAVERPEVIRAAIDRGWEIVAHNYVQDELLTDYMFDEAAERDVIRRTLDIYAESVGRKARGWLSSSLRSTLNTIDILAEEGLLFITDLLNDDQPYLVETRSGKPMVSVSYTSEVNDFSFLRQGLTAETGLEMFKEGFDWLREESRSSGRFMNIGLHPHVIGQPFRIRALRDFIRYAKQFDDVWFATREEIAAWYLDHHHEHIDPRGQAAAAGRGSVSC</sequence>
<dbReference type="Gene3D" id="3.20.20.370">
    <property type="entry name" value="Glycoside hydrolase/deacetylase"/>
    <property type="match status" value="1"/>
</dbReference>
<dbReference type="InterPro" id="IPR002509">
    <property type="entry name" value="NODB_dom"/>
</dbReference>
<proteinExistence type="inferred from homology"/>
<comment type="similarity">
    <text evidence="2">Belongs to the polysaccharide deacetylase family.</text>
</comment>
<evidence type="ECO:0000259" key="5">
    <source>
        <dbReference type="PROSITE" id="PS51677"/>
    </source>
</evidence>
<dbReference type="SUPFAM" id="SSF88713">
    <property type="entry name" value="Glycoside hydrolase/deacetylase"/>
    <property type="match status" value="1"/>
</dbReference>
<dbReference type="Proteomes" id="UP000298179">
    <property type="component" value="Unassembled WGS sequence"/>
</dbReference>
<name>A0A4Y8RUT6_9HYPH</name>
<evidence type="ECO:0000256" key="2">
    <source>
        <dbReference type="ARBA" id="ARBA00010973"/>
    </source>
</evidence>
<dbReference type="Pfam" id="PF01522">
    <property type="entry name" value="Polysacc_deac_1"/>
    <property type="match status" value="1"/>
</dbReference>
<comment type="caution">
    <text evidence="6">The sequence shown here is derived from an EMBL/GenBank/DDBJ whole genome shotgun (WGS) entry which is preliminary data.</text>
</comment>
<evidence type="ECO:0000256" key="3">
    <source>
        <dbReference type="ARBA" id="ARBA00020071"/>
    </source>
</evidence>
<evidence type="ECO:0000256" key="1">
    <source>
        <dbReference type="ARBA" id="ARBA00003236"/>
    </source>
</evidence>
<accession>A0A4Y8RUT6</accession>
<comment type="function">
    <text evidence="1">Is involved in generating a small heat-stable compound (Nod), an acylated oligomer of N-acetylglucosamine, that stimulates mitosis in various plant protoplasts.</text>
</comment>
<evidence type="ECO:0000256" key="4">
    <source>
        <dbReference type="ARBA" id="ARBA00032976"/>
    </source>
</evidence>
<keyword evidence="7" id="KW-1185">Reference proteome</keyword>
<dbReference type="GO" id="GO:0005975">
    <property type="term" value="P:carbohydrate metabolic process"/>
    <property type="evidence" value="ECO:0007669"/>
    <property type="project" value="InterPro"/>
</dbReference>
<dbReference type="PANTHER" id="PTHR43123:SF4">
    <property type="entry name" value="POLYSACCHARIDE DEACETYLASE"/>
    <property type="match status" value="1"/>
</dbReference>
<dbReference type="EMBL" id="SOZD01000001">
    <property type="protein sequence ID" value="TFF27688.1"/>
    <property type="molecule type" value="Genomic_DNA"/>
</dbReference>
<dbReference type="PANTHER" id="PTHR43123">
    <property type="entry name" value="POLYSACCHARIDE DEACETYLASE-RELATED"/>
    <property type="match status" value="1"/>
</dbReference>
<organism evidence="6 7">
    <name type="scientific">Jiella endophytica</name>
    <dbReference type="NCBI Taxonomy" id="2558362"/>
    <lineage>
        <taxon>Bacteria</taxon>
        <taxon>Pseudomonadati</taxon>
        <taxon>Pseudomonadota</taxon>
        <taxon>Alphaproteobacteria</taxon>
        <taxon>Hyphomicrobiales</taxon>
        <taxon>Aurantimonadaceae</taxon>
        <taxon>Jiella</taxon>
    </lineage>
</organism>
<dbReference type="InterPro" id="IPR011330">
    <property type="entry name" value="Glyco_hydro/deAcase_b/a-brl"/>
</dbReference>
<dbReference type="RefSeq" id="WP_134760532.1">
    <property type="nucleotide sequence ID" value="NZ_SOZD01000001.1"/>
</dbReference>
<dbReference type="GO" id="GO:0016810">
    <property type="term" value="F:hydrolase activity, acting on carbon-nitrogen (but not peptide) bonds"/>
    <property type="evidence" value="ECO:0007669"/>
    <property type="project" value="InterPro"/>
</dbReference>
<feature type="domain" description="NodB homology" evidence="5">
    <location>
        <begin position="57"/>
        <end position="282"/>
    </location>
</feature>
<dbReference type="OrthoDB" id="9787041at2"/>
<dbReference type="AlphaFoldDB" id="A0A4Y8RUT6"/>